<dbReference type="PROSITE" id="PS01125">
    <property type="entry name" value="ROK"/>
    <property type="match status" value="1"/>
</dbReference>
<sequence length="318" mass="34297">MNDAAGIILAANIGEAFIHVAVMDLRPDILAQTTLPFTSQSNPAAALDEILNAFRQLLEANQLTRRLLFGLSLSLPTPVDFNRGCVVGPSVLPGWDEFDIKGYLGKAWDAPVYVENDVNLMTLYEHRHHFPHVKDMFFIKMGTGIGSGIITDGKIFRGAKGAAGDVGHIQFSMETPPLCRCGKFGCVEARAGGWAIARDLTAIGYAAGSALDVVRLVENNRPEAIMLVRRAGQIIGEVIADVVSILNPALIVVGGGRCPPPASFFCPGSENWSISAACPWPLGNCKSCRRSPMSTAPFTARPIWCLMIRFARRSSRGC</sequence>
<protein>
    <submittedName>
        <fullName evidence="2">ROK family protein</fullName>
    </submittedName>
</protein>
<dbReference type="InterPro" id="IPR049874">
    <property type="entry name" value="ROK_cs"/>
</dbReference>
<dbReference type="InterPro" id="IPR000600">
    <property type="entry name" value="ROK"/>
</dbReference>
<name>A0AAU7QE59_9GAMM</name>
<organism evidence="2">
    <name type="scientific">Acerihabitans sp. KWT182</name>
    <dbReference type="NCBI Taxonomy" id="3157919"/>
    <lineage>
        <taxon>Bacteria</taxon>
        <taxon>Pseudomonadati</taxon>
        <taxon>Pseudomonadota</taxon>
        <taxon>Gammaproteobacteria</taxon>
        <taxon>Enterobacterales</taxon>
        <taxon>Pectobacteriaceae</taxon>
        <taxon>Acerihabitans</taxon>
    </lineage>
</organism>
<dbReference type="Pfam" id="PF00480">
    <property type="entry name" value="ROK"/>
    <property type="match status" value="1"/>
</dbReference>
<dbReference type="Gene3D" id="3.30.420.40">
    <property type="match status" value="2"/>
</dbReference>
<dbReference type="PANTHER" id="PTHR18964">
    <property type="entry name" value="ROK (REPRESSOR, ORF, KINASE) FAMILY"/>
    <property type="match status" value="1"/>
</dbReference>
<evidence type="ECO:0000256" key="1">
    <source>
        <dbReference type="ARBA" id="ARBA00023277"/>
    </source>
</evidence>
<keyword evidence="1" id="KW-0119">Carbohydrate metabolism</keyword>
<proteinExistence type="predicted"/>
<dbReference type="EMBL" id="CP157947">
    <property type="protein sequence ID" value="XBS71467.1"/>
    <property type="molecule type" value="Genomic_DNA"/>
</dbReference>
<gene>
    <name evidence="2" type="ORF">ABK905_11335</name>
</gene>
<accession>A0AAU7QE59</accession>
<reference evidence="2" key="1">
    <citation type="submission" date="2024-06" db="EMBL/GenBank/DDBJ databases">
        <authorList>
            <person name="Coelho C."/>
            <person name="Bento M."/>
            <person name="Garcia E."/>
            <person name="Camelo A."/>
            <person name="Brandao I."/>
            <person name="Espirito Santo C."/>
            <person name="Trovao J."/>
            <person name="Verissimo A."/>
            <person name="Costa J."/>
            <person name="Tiago I."/>
        </authorList>
    </citation>
    <scope>NUCLEOTIDE SEQUENCE</scope>
    <source>
        <strain evidence="2">KWT182</strain>
    </source>
</reference>
<dbReference type="AlphaFoldDB" id="A0AAU7QE59"/>
<dbReference type="PANTHER" id="PTHR18964:SF173">
    <property type="entry name" value="GLUCOKINASE"/>
    <property type="match status" value="1"/>
</dbReference>
<dbReference type="SUPFAM" id="SSF53067">
    <property type="entry name" value="Actin-like ATPase domain"/>
    <property type="match status" value="1"/>
</dbReference>
<evidence type="ECO:0000313" key="2">
    <source>
        <dbReference type="EMBL" id="XBS71467.1"/>
    </source>
</evidence>
<dbReference type="InterPro" id="IPR043129">
    <property type="entry name" value="ATPase_NBD"/>
</dbReference>